<evidence type="ECO:0000313" key="2">
    <source>
        <dbReference type="EMBL" id="AFJ02301.1"/>
    </source>
</evidence>
<dbReference type="NCBIfam" id="TIGR01444">
    <property type="entry name" value="fkbM_fam"/>
    <property type="match status" value="1"/>
</dbReference>
<protein>
    <recommendedName>
        <fullName evidence="1">Methyltransferase FkbM domain-containing protein</fullName>
    </recommendedName>
</protein>
<sequence>MFGWLNGLKKTSETPANAAQPTGPFQARFVIVDRQHYVRSQYGVYLRTRWTDATFHFCILGVYGKALSDFLASQCRPFSFIDIGANQGLYSLLAARSACCQQVFAFEPVSDNFQYLNDNLKMNGAASKTLAYQAAITNQQGKMQITLKKGHSGGASLRSQSAPKSRLYESIHSINAANLRSLFRFVERAIIKIDVEGFENTVIDELAKSGVLHRAAAVFYEVDARWSCPEQIRQQLADAGFAHFYPLGKGFHYDVLATREAV</sequence>
<dbReference type="PANTHER" id="PTHR34203:SF15">
    <property type="entry name" value="SLL1173 PROTEIN"/>
    <property type="match status" value="1"/>
</dbReference>
<dbReference type="EMBL" id="CP003380">
    <property type="protein sequence ID" value="AFJ02301.1"/>
    <property type="molecule type" value="Genomic_DNA"/>
</dbReference>
<organism evidence="2 3">
    <name type="scientific">Methylophaga frappieri (strain ATCC BAA-2434 / DSM 25690 / JAM7)</name>
    <dbReference type="NCBI Taxonomy" id="754477"/>
    <lineage>
        <taxon>Bacteria</taxon>
        <taxon>Pseudomonadati</taxon>
        <taxon>Pseudomonadota</taxon>
        <taxon>Gammaproteobacteria</taxon>
        <taxon>Thiotrichales</taxon>
        <taxon>Piscirickettsiaceae</taxon>
        <taxon>Methylophaga</taxon>
    </lineage>
</organism>
<dbReference type="Gene3D" id="3.40.50.150">
    <property type="entry name" value="Vaccinia Virus protein VP39"/>
    <property type="match status" value="1"/>
</dbReference>
<dbReference type="eggNOG" id="COG2242">
    <property type="taxonomic scope" value="Bacteria"/>
</dbReference>
<dbReference type="AlphaFoldDB" id="I1YHA8"/>
<dbReference type="InterPro" id="IPR052514">
    <property type="entry name" value="SAM-dependent_MTase"/>
</dbReference>
<dbReference type="SUPFAM" id="SSF53335">
    <property type="entry name" value="S-adenosyl-L-methionine-dependent methyltransferases"/>
    <property type="match status" value="1"/>
</dbReference>
<keyword evidence="3" id="KW-1185">Reference proteome</keyword>
<proteinExistence type="predicted"/>
<dbReference type="InterPro" id="IPR006342">
    <property type="entry name" value="FkbM_mtfrase"/>
</dbReference>
<dbReference type="HOGENOM" id="CLU_1102090_0_0_6"/>
<dbReference type="Proteomes" id="UP000009145">
    <property type="component" value="Chromosome"/>
</dbReference>
<dbReference type="PATRIC" id="fig|754477.3.peg.1125"/>
<reference evidence="2 3" key="1">
    <citation type="journal article" date="2012" name="J. Bacteriol.">
        <title>Complete genome sequences of Methylophaga sp. strain JAM1 and Methylophaga sp. strain JAM7.</title>
        <authorList>
            <person name="Villeneuve C."/>
            <person name="Martineau C."/>
            <person name="Mauffrey F."/>
            <person name="Villemur R."/>
        </authorList>
    </citation>
    <scope>NUCLEOTIDE SEQUENCE [LARGE SCALE GENOMIC DNA]</scope>
    <source>
        <strain evidence="2 3">JAM7</strain>
    </source>
</reference>
<gene>
    <name evidence="2" type="ordered locus">Q7C_1146</name>
</gene>
<evidence type="ECO:0000259" key="1">
    <source>
        <dbReference type="Pfam" id="PF05050"/>
    </source>
</evidence>
<dbReference type="InterPro" id="IPR029063">
    <property type="entry name" value="SAM-dependent_MTases_sf"/>
</dbReference>
<accession>I1YHA8</accession>
<dbReference type="RefSeq" id="WP_014703721.1">
    <property type="nucleotide sequence ID" value="NC_017856.1"/>
</dbReference>
<name>I1YHA8_METFJ</name>
<dbReference type="KEGG" id="mec:Q7C_1146"/>
<feature type="domain" description="Methyltransferase FkbM" evidence="1">
    <location>
        <begin position="82"/>
        <end position="241"/>
    </location>
</feature>
<dbReference type="PANTHER" id="PTHR34203">
    <property type="entry name" value="METHYLTRANSFERASE, FKBM FAMILY PROTEIN"/>
    <property type="match status" value="1"/>
</dbReference>
<dbReference type="Pfam" id="PF05050">
    <property type="entry name" value="Methyltransf_21"/>
    <property type="match status" value="1"/>
</dbReference>
<dbReference type="OrthoDB" id="9814604at2"/>
<evidence type="ECO:0000313" key="3">
    <source>
        <dbReference type="Proteomes" id="UP000009145"/>
    </source>
</evidence>